<dbReference type="InterPro" id="IPR009291">
    <property type="entry name" value="Vps62"/>
</dbReference>
<name>A0A6C0EYB5_9ZZZZ</name>
<dbReference type="EMBL" id="MN738982">
    <property type="protein sequence ID" value="QHT34008.1"/>
    <property type="molecule type" value="Genomic_DNA"/>
</dbReference>
<dbReference type="Pfam" id="PF06101">
    <property type="entry name" value="Vps62"/>
    <property type="match status" value="1"/>
</dbReference>
<reference evidence="2" key="1">
    <citation type="journal article" date="2020" name="Nature">
        <title>Giant virus diversity and host interactions through global metagenomics.</title>
        <authorList>
            <person name="Schulz F."/>
            <person name="Roux S."/>
            <person name="Paez-Espino D."/>
            <person name="Jungbluth S."/>
            <person name="Walsh D.A."/>
            <person name="Denef V.J."/>
            <person name="McMahon K.D."/>
            <person name="Konstantinidis K.T."/>
            <person name="Eloe-Fadrosh E.A."/>
            <person name="Kyrpides N.C."/>
            <person name="Woyke T."/>
        </authorList>
    </citation>
    <scope>NUCLEOTIDE SEQUENCE</scope>
    <source>
        <strain evidence="2">GVMAG-M-3300009161-52</strain>
    </source>
</reference>
<organism evidence="2">
    <name type="scientific">viral metagenome</name>
    <dbReference type="NCBI Taxonomy" id="1070528"/>
    <lineage>
        <taxon>unclassified sequences</taxon>
        <taxon>metagenomes</taxon>
        <taxon>organismal metagenomes</taxon>
    </lineage>
</organism>
<feature type="transmembrane region" description="Helical" evidence="1">
    <location>
        <begin position="6"/>
        <end position="24"/>
    </location>
</feature>
<protein>
    <submittedName>
        <fullName evidence="2">Uncharacterized protein</fullName>
    </submittedName>
</protein>
<keyword evidence="1" id="KW-0812">Transmembrane</keyword>
<keyword evidence="1" id="KW-1133">Transmembrane helix</keyword>
<sequence>METIYIIFIAVISIIILIGIGLEVSKGIDDFVIYILFWMLYIITIVTFINIVLVGNYYLTMRNKQGPPGLPGPSGDIGNKGDTGLCDPACRDGICETQVLKLITDELKSRGQGVSANLNNIYIKSKVRQMCGSDEFKQLSPYNGPYNLINYVKDIWKLWFDLIYNAGGSAYFENVGAESDFDWLTNNPFDELKKYDIFYWGMGKQYRPLVSESCYLSSNGNTPNQGSTNSIIIKTSNSNIFESIGDDSGSGASNNVSFWRAKQFTYKGAVYYPLGDIAVGPSRYRDAEYVNGKVGTITMPYGNKGPARETIIASGDLEGPIGYELIWKYYTRYRAKQFYIWRPIAPSNYVALGDVVTFTSSPPLTGDSAPIRCVPSSIAIRKRTDGNKLWSSIGSNMPTNVTLVGFAPNSGSYVTSSETNAYNLFRAVIGNNNTNIPASDVNASFYTLDNTKYDSGYQIGMDTGIPSDSPEDNRVGKGYIPSPKKDAKYSVMSYLNLKTNPVLVHSFTKLNINGKLIPNAISNAYVLNVNNSCINYEGVEVKMSECDELKTGQIFSIIFTGNKKNECKLQHHETKNILTYKNSLFTLVPESDTRNIQYQYFIMQ</sequence>
<keyword evidence="1" id="KW-0472">Membrane</keyword>
<evidence type="ECO:0000313" key="2">
    <source>
        <dbReference type="EMBL" id="QHT34008.1"/>
    </source>
</evidence>
<dbReference type="PANTHER" id="PTHR48219:SF2">
    <property type="entry name" value="VACUOLAR PROTEIN SORTING-ASSOCIATED PROTEIN 62"/>
    <property type="match status" value="1"/>
</dbReference>
<accession>A0A6C0EYB5</accession>
<proteinExistence type="predicted"/>
<evidence type="ECO:0000256" key="1">
    <source>
        <dbReference type="SAM" id="Phobius"/>
    </source>
</evidence>
<dbReference type="PANTHER" id="PTHR48219">
    <property type="entry name" value="VACUOLAR PROTEIN SORTING-ASSOCIATED PROTEIN 62-RELATED"/>
    <property type="match status" value="1"/>
</dbReference>
<dbReference type="AlphaFoldDB" id="A0A6C0EYB5"/>
<feature type="transmembrane region" description="Helical" evidence="1">
    <location>
        <begin position="31"/>
        <end position="59"/>
    </location>
</feature>